<reference evidence="2" key="2">
    <citation type="submission" date="2021-08" db="EMBL/GenBank/DDBJ databases">
        <authorList>
            <person name="Tani A."/>
            <person name="Ola A."/>
            <person name="Ogura Y."/>
            <person name="Katsura K."/>
            <person name="Hayashi T."/>
        </authorList>
    </citation>
    <scope>NUCLEOTIDE SEQUENCE</scope>
    <source>
        <strain evidence="2">DSM 14458</strain>
    </source>
</reference>
<reference evidence="2" key="1">
    <citation type="journal article" date="2021" name="Front. Microbiol.">
        <title>Comprehensive Comparative Genomics and Phenotyping of Methylobacterium Species.</title>
        <authorList>
            <person name="Alessa O."/>
            <person name="Ogura Y."/>
            <person name="Fujitani Y."/>
            <person name="Takami H."/>
            <person name="Hayashi T."/>
            <person name="Sahin N."/>
            <person name="Tani A."/>
        </authorList>
    </citation>
    <scope>NUCLEOTIDE SEQUENCE</scope>
    <source>
        <strain evidence="2">DSM 14458</strain>
    </source>
</reference>
<evidence type="ECO:0000256" key="1">
    <source>
        <dbReference type="SAM" id="MobiDB-lite"/>
    </source>
</evidence>
<accession>A0ABQ4UQF1</accession>
<evidence type="ECO:0000313" key="2">
    <source>
        <dbReference type="EMBL" id="GJE74551.1"/>
    </source>
</evidence>
<name>A0ABQ4UQF1_9HYPH</name>
<protein>
    <submittedName>
        <fullName evidence="2">Uncharacterized protein</fullName>
    </submittedName>
</protein>
<comment type="caution">
    <text evidence="2">The sequence shown here is derived from an EMBL/GenBank/DDBJ whole genome shotgun (WGS) entry which is preliminary data.</text>
</comment>
<evidence type="ECO:0000313" key="3">
    <source>
        <dbReference type="Proteomes" id="UP001055093"/>
    </source>
</evidence>
<dbReference type="EMBL" id="BPRE01000003">
    <property type="protein sequence ID" value="GJE74551.1"/>
    <property type="molecule type" value="Genomic_DNA"/>
</dbReference>
<feature type="region of interest" description="Disordered" evidence="1">
    <location>
        <begin position="1"/>
        <end position="20"/>
    </location>
</feature>
<dbReference type="Proteomes" id="UP001055093">
    <property type="component" value="Unassembled WGS sequence"/>
</dbReference>
<gene>
    <name evidence="2" type="ORF">BGCPKDLD_1122</name>
</gene>
<proteinExistence type="predicted"/>
<sequence>MAIRDGTVYQPAPRGAKPAFRMHSMPTTAETLAPSSTILGKSLQQQVAEAIEDRALPISRLLRLMWALDAERSPANQNLRARLRARIGEPLDA</sequence>
<organism evidence="2 3">
    <name type="scientific">Methylorubrum suomiense</name>
    <dbReference type="NCBI Taxonomy" id="144191"/>
    <lineage>
        <taxon>Bacteria</taxon>
        <taxon>Pseudomonadati</taxon>
        <taxon>Pseudomonadota</taxon>
        <taxon>Alphaproteobacteria</taxon>
        <taxon>Hyphomicrobiales</taxon>
        <taxon>Methylobacteriaceae</taxon>
        <taxon>Methylorubrum</taxon>
    </lineage>
</organism>
<keyword evidence="3" id="KW-1185">Reference proteome</keyword>